<dbReference type="InterPro" id="IPR016181">
    <property type="entry name" value="Acyl_CoA_acyltransferase"/>
</dbReference>
<dbReference type="Gene3D" id="3.40.630.30">
    <property type="match status" value="1"/>
</dbReference>
<dbReference type="InterPro" id="IPR050276">
    <property type="entry name" value="MshD_Acetyltransferase"/>
</dbReference>
<protein>
    <recommendedName>
        <fullName evidence="1">N-acetyltransferase domain-containing protein</fullName>
    </recommendedName>
</protein>
<reference evidence="2" key="1">
    <citation type="submission" date="2020-03" db="EMBL/GenBank/DDBJ databases">
        <title>Draft Genome Sequence of Cylindrodendrum hubeiense.</title>
        <authorList>
            <person name="Buettner E."/>
            <person name="Kellner H."/>
        </authorList>
    </citation>
    <scope>NUCLEOTIDE SEQUENCE</scope>
    <source>
        <strain evidence="2">IHI 201604</strain>
    </source>
</reference>
<dbReference type="GO" id="GO:0016747">
    <property type="term" value="F:acyltransferase activity, transferring groups other than amino-acyl groups"/>
    <property type="evidence" value="ECO:0007669"/>
    <property type="project" value="InterPro"/>
</dbReference>
<organism evidence="2 3">
    <name type="scientific">Cylindrodendrum hubeiense</name>
    <dbReference type="NCBI Taxonomy" id="595255"/>
    <lineage>
        <taxon>Eukaryota</taxon>
        <taxon>Fungi</taxon>
        <taxon>Dikarya</taxon>
        <taxon>Ascomycota</taxon>
        <taxon>Pezizomycotina</taxon>
        <taxon>Sordariomycetes</taxon>
        <taxon>Hypocreomycetidae</taxon>
        <taxon>Hypocreales</taxon>
        <taxon>Nectriaceae</taxon>
        <taxon>Cylindrodendrum</taxon>
    </lineage>
</organism>
<proteinExistence type="predicted"/>
<evidence type="ECO:0000259" key="1">
    <source>
        <dbReference type="PROSITE" id="PS51186"/>
    </source>
</evidence>
<accession>A0A9P5HKZ6</accession>
<dbReference type="EMBL" id="JAANBB010000005">
    <property type="protein sequence ID" value="KAF7557386.1"/>
    <property type="molecule type" value="Genomic_DNA"/>
</dbReference>
<dbReference type="AlphaFoldDB" id="A0A9P5HKZ6"/>
<dbReference type="Pfam" id="PF00583">
    <property type="entry name" value="Acetyltransf_1"/>
    <property type="match status" value="1"/>
</dbReference>
<dbReference type="PANTHER" id="PTHR43617:SF9">
    <property type="entry name" value="GNAT FAMILY ACETYLTRANSFERASE"/>
    <property type="match status" value="1"/>
</dbReference>
<dbReference type="SUPFAM" id="SSF55729">
    <property type="entry name" value="Acyl-CoA N-acyltransferases (Nat)"/>
    <property type="match status" value="1"/>
</dbReference>
<sequence length="187" mass="20430">MTDSNLKFRLATADDAPQVQAMVESAFRAEDSRPEWTADMKLGSSFRVGVDKVLSQITKPDGGIVMATDNNGALVGSIEVFKASPDLARLSMLAVDQSYQQGGIGRQVLAYAEDYCQKTWGVKTLGLNALSTRQELISWYMRRGYQKTGEVSPFPKERLRELGLPEDMGFVELEKDVSTGPTAAGDA</sequence>
<dbReference type="InterPro" id="IPR000182">
    <property type="entry name" value="GNAT_dom"/>
</dbReference>
<keyword evidence="3" id="KW-1185">Reference proteome</keyword>
<dbReference type="PROSITE" id="PS51186">
    <property type="entry name" value="GNAT"/>
    <property type="match status" value="1"/>
</dbReference>
<feature type="domain" description="N-acetyltransferase" evidence="1">
    <location>
        <begin position="6"/>
        <end position="178"/>
    </location>
</feature>
<evidence type="ECO:0000313" key="2">
    <source>
        <dbReference type="EMBL" id="KAF7557386.1"/>
    </source>
</evidence>
<name>A0A9P5HKZ6_9HYPO</name>
<dbReference type="PANTHER" id="PTHR43617">
    <property type="entry name" value="L-AMINO ACID N-ACETYLTRANSFERASE"/>
    <property type="match status" value="1"/>
</dbReference>
<gene>
    <name evidence="2" type="ORF">G7Z17_g718</name>
</gene>
<dbReference type="OrthoDB" id="5689at2759"/>
<dbReference type="Proteomes" id="UP000722485">
    <property type="component" value="Unassembled WGS sequence"/>
</dbReference>
<dbReference type="CDD" id="cd04301">
    <property type="entry name" value="NAT_SF"/>
    <property type="match status" value="1"/>
</dbReference>
<comment type="caution">
    <text evidence="2">The sequence shown here is derived from an EMBL/GenBank/DDBJ whole genome shotgun (WGS) entry which is preliminary data.</text>
</comment>
<evidence type="ECO:0000313" key="3">
    <source>
        <dbReference type="Proteomes" id="UP000722485"/>
    </source>
</evidence>